<dbReference type="AlphaFoldDB" id="A0A9W4T3R9"/>
<evidence type="ECO:0000313" key="2">
    <source>
        <dbReference type="Proteomes" id="UP001153678"/>
    </source>
</evidence>
<sequence length="78" mass="9032">MDKNYEIVEICCEKKKSEKCKGYTITILNDSSHYLQKYFNHTHASQTNSSNIAKNIADIKQQTLTTRNQPIQIIQITL</sequence>
<comment type="caution">
    <text evidence="1">The sequence shown here is derived from an EMBL/GenBank/DDBJ whole genome shotgun (WGS) entry which is preliminary data.</text>
</comment>
<organism evidence="1 2">
    <name type="scientific">Funneliformis geosporum</name>
    <dbReference type="NCBI Taxonomy" id="1117311"/>
    <lineage>
        <taxon>Eukaryota</taxon>
        <taxon>Fungi</taxon>
        <taxon>Fungi incertae sedis</taxon>
        <taxon>Mucoromycota</taxon>
        <taxon>Glomeromycotina</taxon>
        <taxon>Glomeromycetes</taxon>
        <taxon>Glomerales</taxon>
        <taxon>Glomeraceae</taxon>
        <taxon>Funneliformis</taxon>
    </lineage>
</organism>
<keyword evidence="2" id="KW-1185">Reference proteome</keyword>
<reference evidence="1" key="1">
    <citation type="submission" date="2022-08" db="EMBL/GenBank/DDBJ databases">
        <authorList>
            <person name="Kallberg Y."/>
            <person name="Tangrot J."/>
            <person name="Rosling A."/>
        </authorList>
    </citation>
    <scope>NUCLEOTIDE SEQUENCE</scope>
    <source>
        <strain evidence="1">Wild A</strain>
    </source>
</reference>
<protein>
    <submittedName>
        <fullName evidence="1">7393_t:CDS:1</fullName>
    </submittedName>
</protein>
<dbReference type="Proteomes" id="UP001153678">
    <property type="component" value="Unassembled WGS sequence"/>
</dbReference>
<name>A0A9W4T3R9_9GLOM</name>
<evidence type="ECO:0000313" key="1">
    <source>
        <dbReference type="EMBL" id="CAI2191552.1"/>
    </source>
</evidence>
<proteinExistence type="predicted"/>
<accession>A0A9W4T3R9</accession>
<dbReference type="EMBL" id="CAMKVN010007494">
    <property type="protein sequence ID" value="CAI2191552.1"/>
    <property type="molecule type" value="Genomic_DNA"/>
</dbReference>
<gene>
    <name evidence="1" type="ORF">FWILDA_LOCUS15128</name>
</gene>